<accession>A0A7R8ZH94</accession>
<evidence type="ECO:0000256" key="1">
    <source>
        <dbReference type="SAM" id="MobiDB-lite"/>
    </source>
</evidence>
<reference evidence="2" key="1">
    <citation type="submission" date="2020-11" db="EMBL/GenBank/DDBJ databases">
        <authorList>
            <person name="Tran Van P."/>
        </authorList>
    </citation>
    <scope>NUCLEOTIDE SEQUENCE</scope>
</reference>
<proteinExistence type="predicted"/>
<protein>
    <submittedName>
        <fullName evidence="2">Uncharacterized protein</fullName>
    </submittedName>
</protein>
<evidence type="ECO:0000313" key="2">
    <source>
        <dbReference type="EMBL" id="CAD7224203.1"/>
    </source>
</evidence>
<feature type="compositionally biased region" description="Polar residues" evidence="1">
    <location>
        <begin position="13"/>
        <end position="28"/>
    </location>
</feature>
<name>A0A7R8ZH94_9CRUS</name>
<dbReference type="AlphaFoldDB" id="A0A7R8ZH94"/>
<gene>
    <name evidence="2" type="ORF">CTOB1V02_LOCUS2173</name>
</gene>
<sequence>MTSRVALNRRSRGQTSIPSEISRSSANKRSFDLRPASASPLATSSEESFDDEDSECELFYLKSQATQTDPVASDTSFDR</sequence>
<organism evidence="2">
    <name type="scientific">Cyprideis torosa</name>
    <dbReference type="NCBI Taxonomy" id="163714"/>
    <lineage>
        <taxon>Eukaryota</taxon>
        <taxon>Metazoa</taxon>
        <taxon>Ecdysozoa</taxon>
        <taxon>Arthropoda</taxon>
        <taxon>Crustacea</taxon>
        <taxon>Oligostraca</taxon>
        <taxon>Ostracoda</taxon>
        <taxon>Podocopa</taxon>
        <taxon>Podocopida</taxon>
        <taxon>Cytherocopina</taxon>
        <taxon>Cytheroidea</taxon>
        <taxon>Cytherideidae</taxon>
        <taxon>Cyprideis</taxon>
    </lineage>
</organism>
<dbReference type="EMBL" id="OB660328">
    <property type="protein sequence ID" value="CAD7224203.1"/>
    <property type="molecule type" value="Genomic_DNA"/>
</dbReference>
<feature type="region of interest" description="Disordered" evidence="1">
    <location>
        <begin position="1"/>
        <end position="52"/>
    </location>
</feature>